<dbReference type="InterPro" id="IPR046347">
    <property type="entry name" value="bZIP_sf"/>
</dbReference>
<feature type="region of interest" description="Disordered" evidence="2">
    <location>
        <begin position="188"/>
        <end position="211"/>
    </location>
</feature>
<keyword evidence="1" id="KW-0175">Coiled coil</keyword>
<sequence length="211" mass="23510">MTRGRKKDLSIPPTRALTQQRDYRARKAHYLTELEERCRRAEEENEQLKQEIQSLRAGLPITPLPLDPQLLAASSELMKDLSAASDALETFQQLAYPNTRVMQTRLTPRASPSPSMSSSSSHSVPHEVSRLRPAFFPSPASSEASLPPHDILMGSEKCDIWLEESNRPAPESHSLRKILCLPDVTSHPTTLPTDSSTAAHHTMVPSEMLQP</sequence>
<accession>A0A9W8ZVJ1</accession>
<feature type="region of interest" description="Disordered" evidence="2">
    <location>
        <begin position="106"/>
        <end position="126"/>
    </location>
</feature>
<reference evidence="3" key="2">
    <citation type="journal article" date="2023" name="Proc. Natl. Acad. Sci. U.S.A.">
        <title>A global phylogenomic analysis of the shiitake genus Lentinula.</title>
        <authorList>
            <person name="Sierra-Patev S."/>
            <person name="Min B."/>
            <person name="Naranjo-Ortiz M."/>
            <person name="Looney B."/>
            <person name="Konkel Z."/>
            <person name="Slot J.C."/>
            <person name="Sakamoto Y."/>
            <person name="Steenwyk J.L."/>
            <person name="Rokas A."/>
            <person name="Carro J."/>
            <person name="Camarero S."/>
            <person name="Ferreira P."/>
            <person name="Molpeceres G."/>
            <person name="Ruiz-Duenas F.J."/>
            <person name="Serrano A."/>
            <person name="Henrissat B."/>
            <person name="Drula E."/>
            <person name="Hughes K.W."/>
            <person name="Mata J.L."/>
            <person name="Ishikawa N.K."/>
            <person name="Vargas-Isla R."/>
            <person name="Ushijima S."/>
            <person name="Smith C.A."/>
            <person name="Donoghue J."/>
            <person name="Ahrendt S."/>
            <person name="Andreopoulos W."/>
            <person name="He G."/>
            <person name="LaButti K."/>
            <person name="Lipzen A."/>
            <person name="Ng V."/>
            <person name="Riley R."/>
            <person name="Sandor L."/>
            <person name="Barry K."/>
            <person name="Martinez A.T."/>
            <person name="Xiao Y."/>
            <person name="Gibbons J.G."/>
            <person name="Terashima K."/>
            <person name="Grigoriev I.V."/>
            <person name="Hibbett D."/>
        </authorList>
    </citation>
    <scope>NUCLEOTIDE SEQUENCE</scope>
    <source>
        <strain evidence="3">Sp2 HRB7682 ss15</strain>
    </source>
</reference>
<feature type="coiled-coil region" evidence="1">
    <location>
        <begin position="24"/>
        <end position="58"/>
    </location>
</feature>
<feature type="compositionally biased region" description="Low complexity" evidence="2">
    <location>
        <begin position="112"/>
        <end position="123"/>
    </location>
</feature>
<evidence type="ECO:0008006" key="5">
    <source>
        <dbReference type="Google" id="ProtNLM"/>
    </source>
</evidence>
<dbReference type="SUPFAM" id="SSF57959">
    <property type="entry name" value="Leucine zipper domain"/>
    <property type="match status" value="1"/>
</dbReference>
<reference evidence="3" key="1">
    <citation type="submission" date="2022-08" db="EMBL/GenBank/DDBJ databases">
        <authorList>
            <consortium name="DOE Joint Genome Institute"/>
            <person name="Min B."/>
            <person name="Riley R."/>
            <person name="Sierra-Patev S."/>
            <person name="Naranjo-Ortiz M."/>
            <person name="Looney B."/>
            <person name="Konkel Z."/>
            <person name="Slot J.C."/>
            <person name="Sakamoto Y."/>
            <person name="Steenwyk J.L."/>
            <person name="Rokas A."/>
            <person name="Carro J."/>
            <person name="Camarero S."/>
            <person name="Ferreira P."/>
            <person name="Molpeceres G."/>
            <person name="Ruiz-Duenas F.J."/>
            <person name="Serrano A."/>
            <person name="Henrissat B."/>
            <person name="Drula E."/>
            <person name="Hughes K.W."/>
            <person name="Mata J.L."/>
            <person name="Ishikawa N.K."/>
            <person name="Vargas-Isla R."/>
            <person name="Ushijima S."/>
            <person name="Smith C.A."/>
            <person name="Ahrendt S."/>
            <person name="Andreopoulos W."/>
            <person name="He G."/>
            <person name="Labutti K."/>
            <person name="Lipzen A."/>
            <person name="Ng V."/>
            <person name="Sandor L."/>
            <person name="Barry K."/>
            <person name="Martinez A.T."/>
            <person name="Xiao Y."/>
            <person name="Gibbons J.G."/>
            <person name="Terashima K."/>
            <person name="Hibbett D.S."/>
            <person name="Grigoriev I.V."/>
        </authorList>
    </citation>
    <scope>NUCLEOTIDE SEQUENCE</scope>
    <source>
        <strain evidence="3">Sp2 HRB7682 ss15</strain>
    </source>
</reference>
<gene>
    <name evidence="3" type="ORF">C8J55DRAFT_609294</name>
</gene>
<protein>
    <recommendedName>
        <fullName evidence="5">BZIP domain-containing protein</fullName>
    </recommendedName>
</protein>
<name>A0A9W8ZVJ1_9AGAR</name>
<organism evidence="3 4">
    <name type="scientific">Lentinula lateritia</name>
    <dbReference type="NCBI Taxonomy" id="40482"/>
    <lineage>
        <taxon>Eukaryota</taxon>
        <taxon>Fungi</taxon>
        <taxon>Dikarya</taxon>
        <taxon>Basidiomycota</taxon>
        <taxon>Agaricomycotina</taxon>
        <taxon>Agaricomycetes</taxon>
        <taxon>Agaricomycetidae</taxon>
        <taxon>Agaricales</taxon>
        <taxon>Marasmiineae</taxon>
        <taxon>Omphalotaceae</taxon>
        <taxon>Lentinula</taxon>
    </lineage>
</organism>
<proteinExistence type="predicted"/>
<dbReference type="EMBL" id="JANVFS010000044">
    <property type="protein sequence ID" value="KAJ4466702.1"/>
    <property type="molecule type" value="Genomic_DNA"/>
</dbReference>
<evidence type="ECO:0000256" key="1">
    <source>
        <dbReference type="SAM" id="Coils"/>
    </source>
</evidence>
<evidence type="ECO:0000256" key="2">
    <source>
        <dbReference type="SAM" id="MobiDB-lite"/>
    </source>
</evidence>
<evidence type="ECO:0000313" key="4">
    <source>
        <dbReference type="Proteomes" id="UP001150238"/>
    </source>
</evidence>
<dbReference type="GO" id="GO:0003700">
    <property type="term" value="F:DNA-binding transcription factor activity"/>
    <property type="evidence" value="ECO:0007669"/>
    <property type="project" value="InterPro"/>
</dbReference>
<dbReference type="Gene3D" id="1.20.5.170">
    <property type="match status" value="1"/>
</dbReference>
<dbReference type="AlphaFoldDB" id="A0A9W8ZVJ1"/>
<feature type="compositionally biased region" description="Polar residues" evidence="2">
    <location>
        <begin position="188"/>
        <end position="199"/>
    </location>
</feature>
<dbReference type="Proteomes" id="UP001150238">
    <property type="component" value="Unassembled WGS sequence"/>
</dbReference>
<comment type="caution">
    <text evidence="3">The sequence shown here is derived from an EMBL/GenBank/DDBJ whole genome shotgun (WGS) entry which is preliminary data.</text>
</comment>
<evidence type="ECO:0000313" key="3">
    <source>
        <dbReference type="EMBL" id="KAJ4466702.1"/>
    </source>
</evidence>